<keyword evidence="3" id="KW-1185">Reference proteome</keyword>
<evidence type="ECO:0000313" key="3">
    <source>
        <dbReference type="Proteomes" id="UP001595632"/>
    </source>
</evidence>
<feature type="domain" description="VOC" evidence="1">
    <location>
        <begin position="6"/>
        <end position="117"/>
    </location>
</feature>
<gene>
    <name evidence="2" type="ORF">ACFOGP_06370</name>
</gene>
<dbReference type="InterPro" id="IPR004360">
    <property type="entry name" value="Glyas_Fos-R_dOase_dom"/>
</dbReference>
<dbReference type="Pfam" id="PF00903">
    <property type="entry name" value="Glyoxalase"/>
    <property type="match status" value="1"/>
</dbReference>
<dbReference type="Proteomes" id="UP001595632">
    <property type="component" value="Unassembled WGS sequence"/>
</dbReference>
<dbReference type="Gene3D" id="3.10.180.10">
    <property type="entry name" value="2,3-Dihydroxybiphenyl 1,2-Dioxygenase, domain 1"/>
    <property type="match status" value="1"/>
</dbReference>
<sequence>MSTQPTVVWTEIPVSDLSASIAFYNAVFDWNMEPMEMAGETVAAFGQDGIGGNLVEGAPGAGSGTVIHLLAPGGLAATRARAEKAGAKIEGDEMMVRPGRYVIVHDPDGNRLGLFEPHKAA</sequence>
<dbReference type="InterPro" id="IPR037523">
    <property type="entry name" value="VOC_core"/>
</dbReference>
<dbReference type="PANTHER" id="PTHR33993:SF2">
    <property type="entry name" value="VOC DOMAIN-CONTAINING PROTEIN"/>
    <property type="match status" value="1"/>
</dbReference>
<dbReference type="InterPro" id="IPR052164">
    <property type="entry name" value="Anthracycline_SecMetBiosynth"/>
</dbReference>
<dbReference type="PROSITE" id="PS51819">
    <property type="entry name" value="VOC"/>
    <property type="match status" value="1"/>
</dbReference>
<name>A0ABV7GQS1_9RHOB</name>
<organism evidence="2 3">
    <name type="scientific">Psychromarinibacter halotolerans</name>
    <dbReference type="NCBI Taxonomy" id="1775175"/>
    <lineage>
        <taxon>Bacteria</taxon>
        <taxon>Pseudomonadati</taxon>
        <taxon>Pseudomonadota</taxon>
        <taxon>Alphaproteobacteria</taxon>
        <taxon>Rhodobacterales</taxon>
        <taxon>Paracoccaceae</taxon>
        <taxon>Psychromarinibacter</taxon>
    </lineage>
</organism>
<evidence type="ECO:0000313" key="2">
    <source>
        <dbReference type="EMBL" id="MFC3142325.1"/>
    </source>
</evidence>
<dbReference type="CDD" id="cd07247">
    <property type="entry name" value="SgaA_N_like"/>
    <property type="match status" value="1"/>
</dbReference>
<evidence type="ECO:0000259" key="1">
    <source>
        <dbReference type="PROSITE" id="PS51819"/>
    </source>
</evidence>
<proteinExistence type="predicted"/>
<dbReference type="EMBL" id="JBHRTB010000010">
    <property type="protein sequence ID" value="MFC3142325.1"/>
    <property type="molecule type" value="Genomic_DNA"/>
</dbReference>
<comment type="caution">
    <text evidence="2">The sequence shown here is derived from an EMBL/GenBank/DDBJ whole genome shotgun (WGS) entry which is preliminary data.</text>
</comment>
<dbReference type="InterPro" id="IPR029068">
    <property type="entry name" value="Glyas_Bleomycin-R_OHBP_Dase"/>
</dbReference>
<reference evidence="3" key="1">
    <citation type="journal article" date="2019" name="Int. J. Syst. Evol. Microbiol.">
        <title>The Global Catalogue of Microorganisms (GCM) 10K type strain sequencing project: providing services to taxonomists for standard genome sequencing and annotation.</title>
        <authorList>
            <consortium name="The Broad Institute Genomics Platform"/>
            <consortium name="The Broad Institute Genome Sequencing Center for Infectious Disease"/>
            <person name="Wu L."/>
            <person name="Ma J."/>
        </authorList>
    </citation>
    <scope>NUCLEOTIDE SEQUENCE [LARGE SCALE GENOMIC DNA]</scope>
    <source>
        <strain evidence="3">KCTC 52366</strain>
    </source>
</reference>
<protein>
    <submittedName>
        <fullName evidence="2">VOC family protein</fullName>
    </submittedName>
</protein>
<dbReference type="SUPFAM" id="SSF54593">
    <property type="entry name" value="Glyoxalase/Bleomycin resistance protein/Dihydroxybiphenyl dioxygenase"/>
    <property type="match status" value="1"/>
</dbReference>
<dbReference type="PANTHER" id="PTHR33993">
    <property type="entry name" value="GLYOXALASE-RELATED"/>
    <property type="match status" value="1"/>
</dbReference>
<accession>A0ABV7GQS1</accession>
<dbReference type="RefSeq" id="WP_275634020.1">
    <property type="nucleotide sequence ID" value="NZ_JARGYD010000007.1"/>
</dbReference>